<dbReference type="Gene3D" id="3.10.620.30">
    <property type="match status" value="1"/>
</dbReference>
<evidence type="ECO:0000313" key="3">
    <source>
        <dbReference type="Proteomes" id="UP001165342"/>
    </source>
</evidence>
<dbReference type="PANTHER" id="PTHR39327">
    <property type="match status" value="1"/>
</dbReference>
<evidence type="ECO:0000313" key="2">
    <source>
        <dbReference type="EMBL" id="MCL6730097.1"/>
    </source>
</evidence>
<reference evidence="2" key="1">
    <citation type="submission" date="2022-05" db="EMBL/GenBank/DDBJ databases">
        <authorList>
            <person name="Jo J.-H."/>
            <person name="Im W.-T."/>
        </authorList>
    </citation>
    <scope>NUCLEOTIDE SEQUENCE</scope>
    <source>
        <strain evidence="2">SE220</strain>
    </source>
</reference>
<dbReference type="EMBL" id="JAMGBE010000002">
    <property type="protein sequence ID" value="MCL6730097.1"/>
    <property type="molecule type" value="Genomic_DNA"/>
</dbReference>
<organism evidence="2 3">
    <name type="scientific">Sphingomonas hankyongi</name>
    <dbReference type="NCBI Taxonomy" id="2908209"/>
    <lineage>
        <taxon>Bacteria</taxon>
        <taxon>Pseudomonadati</taxon>
        <taxon>Pseudomonadota</taxon>
        <taxon>Alphaproteobacteria</taxon>
        <taxon>Sphingomonadales</taxon>
        <taxon>Sphingomonadaceae</taxon>
        <taxon>Sphingomonas</taxon>
    </lineage>
</organism>
<dbReference type="Proteomes" id="UP001165342">
    <property type="component" value="Unassembled WGS sequence"/>
</dbReference>
<keyword evidence="1" id="KW-0732">Signal</keyword>
<dbReference type="SUPFAM" id="SSF54001">
    <property type="entry name" value="Cysteine proteinases"/>
    <property type="match status" value="1"/>
</dbReference>
<comment type="caution">
    <text evidence="2">The sequence shown here is derived from an EMBL/GenBank/DDBJ whole genome shotgun (WGS) entry which is preliminary data.</text>
</comment>
<dbReference type="InterPro" id="IPR038765">
    <property type="entry name" value="Papain-like_cys_pep_sf"/>
</dbReference>
<feature type="chain" id="PRO_5045169696" evidence="1">
    <location>
        <begin position="27"/>
        <end position="306"/>
    </location>
</feature>
<gene>
    <name evidence="2" type="ORF">LZ538_08540</name>
</gene>
<dbReference type="Pfam" id="PF06035">
    <property type="entry name" value="Peptidase_C93"/>
    <property type="match status" value="1"/>
</dbReference>
<keyword evidence="3" id="KW-1185">Reference proteome</keyword>
<dbReference type="PANTHER" id="PTHR39327:SF1">
    <property type="entry name" value="BLR5470 PROTEIN"/>
    <property type="match status" value="1"/>
</dbReference>
<feature type="signal peptide" evidence="1">
    <location>
        <begin position="1"/>
        <end position="26"/>
    </location>
</feature>
<protein>
    <submittedName>
        <fullName evidence="2">Transglutaminase-like cysteine peptidase</fullName>
    </submittedName>
</protein>
<accession>A0ABT0S2L9</accession>
<sequence length="306" mass="32705">MANRFKCLAWLAGAAAFASVSSPATAEQLSPSAFRPVSWAKNEAILGGAPSALQAILSQQQGFPAEPQATLHPAGYSLPAVLRSPPVSEGVSSGKPDVFGSVALRVGRTPLNARWLKVENSRVHGAGAAFANSLGARDDVAKLEAVNRYVNRRVQFVDDERRFGRADVWASADQTLSAGKGDCEDYAIAKLQLLRRAGFSDKDLYLVIVKDLVSRADHAVLVVRAAGRMYVLDNGTEALLDSEAIRDYRPILTFAANGTWTHGYRIRSAPVQIASAEKVLGGTPDASEPQRSWSASLLAFNTGLSK</sequence>
<proteinExistence type="predicted"/>
<dbReference type="InterPro" id="IPR010319">
    <property type="entry name" value="Transglutaminase-like_Cys_pept"/>
</dbReference>
<dbReference type="RefSeq" id="WP_249831553.1">
    <property type="nucleotide sequence ID" value="NZ_JAMGBE010000002.1"/>
</dbReference>
<name>A0ABT0S2L9_9SPHN</name>
<evidence type="ECO:0000256" key="1">
    <source>
        <dbReference type="SAM" id="SignalP"/>
    </source>
</evidence>